<keyword evidence="1" id="KW-0378">Hydrolase</keyword>
<evidence type="ECO:0000313" key="5">
    <source>
        <dbReference type="Proteomes" id="UP000421283"/>
    </source>
</evidence>
<protein>
    <recommendedName>
        <fullName evidence="6">dUTPase-like domain-containing protein</fullName>
    </recommendedName>
</protein>
<dbReference type="EMBL" id="VZAP01000062">
    <property type="protein sequence ID" value="MQO92084.1"/>
    <property type="molecule type" value="Genomic_DNA"/>
</dbReference>
<dbReference type="InterPro" id="IPR036157">
    <property type="entry name" value="dUTPase-like_sf"/>
</dbReference>
<dbReference type="Pfam" id="PF22769">
    <property type="entry name" value="DCD"/>
    <property type="match status" value="1"/>
</dbReference>
<accession>A0AA91A508</accession>
<evidence type="ECO:0000313" key="4">
    <source>
        <dbReference type="EMBL" id="MQO92084.1"/>
    </source>
</evidence>
<dbReference type="GO" id="GO:0006229">
    <property type="term" value="P:dUTP biosynthetic process"/>
    <property type="evidence" value="ECO:0007669"/>
    <property type="project" value="InterPro"/>
</dbReference>
<evidence type="ECO:0000256" key="1">
    <source>
        <dbReference type="ARBA" id="ARBA00022801"/>
    </source>
</evidence>
<dbReference type="SUPFAM" id="SSF51283">
    <property type="entry name" value="dUTPase-like"/>
    <property type="match status" value="1"/>
</dbReference>
<dbReference type="RefSeq" id="WP_153137847.1">
    <property type="nucleotide sequence ID" value="NZ_JAHOFA010000018.1"/>
</dbReference>
<keyword evidence="2" id="KW-0546">Nucleotide metabolism</keyword>
<dbReference type="Gene3D" id="2.70.40.10">
    <property type="match status" value="1"/>
</dbReference>
<proteinExistence type="predicted"/>
<dbReference type="InterPro" id="IPR033704">
    <property type="entry name" value="dUTPase_trimeric"/>
</dbReference>
<comment type="caution">
    <text evidence="4">The sequence shown here is derived from an EMBL/GenBank/DDBJ whole genome shotgun (WGS) entry which is preliminary data.</text>
</comment>
<keyword evidence="3" id="KW-0812">Transmembrane</keyword>
<dbReference type="PANTHER" id="PTHR42680">
    <property type="entry name" value="DCTP DEAMINASE"/>
    <property type="match status" value="1"/>
</dbReference>
<reference evidence="5" key="1">
    <citation type="submission" date="2019-09" db="EMBL/GenBank/DDBJ databases">
        <title>Distinct polysaccharide growth profiles of human intestinal Prevotella copri isolates.</title>
        <authorList>
            <person name="Fehlner-Peach H."/>
            <person name="Magnabosco C."/>
            <person name="Raghavan V."/>
            <person name="Scher J.U."/>
            <person name="Tett A."/>
            <person name="Cox L.M."/>
            <person name="Gottsegen C."/>
            <person name="Watters A."/>
            <person name="Wiltshire- Gordon J.D."/>
            <person name="Segata N."/>
            <person name="Bonneau R."/>
            <person name="Littman D.R."/>
        </authorList>
    </citation>
    <scope>NUCLEOTIDE SEQUENCE [LARGE SCALE GENOMIC DNA]</scope>
    <source>
        <strain evidence="5">iAU3127</strain>
    </source>
</reference>
<feature type="transmembrane region" description="Helical" evidence="3">
    <location>
        <begin position="184"/>
        <end position="202"/>
    </location>
</feature>
<organism evidence="4 5">
    <name type="scientific">Segatella copri</name>
    <dbReference type="NCBI Taxonomy" id="165179"/>
    <lineage>
        <taxon>Bacteria</taxon>
        <taxon>Pseudomonadati</taxon>
        <taxon>Bacteroidota</taxon>
        <taxon>Bacteroidia</taxon>
        <taxon>Bacteroidales</taxon>
        <taxon>Prevotellaceae</taxon>
        <taxon>Segatella</taxon>
    </lineage>
</organism>
<keyword evidence="3" id="KW-0472">Membrane</keyword>
<evidence type="ECO:0000256" key="2">
    <source>
        <dbReference type="ARBA" id="ARBA00023080"/>
    </source>
</evidence>
<sequence length="212" mass="23761">MAVVDLLNRCSDNNAVCEKSKLSPESLIYISPKPVSELLSPISCDLTIGAECYRPNVGKKYMLDENGIKVKPGESVVVYTKEHIRTPFNVFGLVTGKGKYIYQGCMVASGKIDPGFDGHLKICFYNGGKRSVVLKPNEPFCTVFFIDTAYTLSAPLYASMERTQPIDTAVGKWRVCCIWVKKNWISLLALFLSVPAALHWFLEFLKFLFKQL</sequence>
<dbReference type="Proteomes" id="UP000421283">
    <property type="component" value="Unassembled WGS sequence"/>
</dbReference>
<dbReference type="InterPro" id="IPR011962">
    <property type="entry name" value="dCTP_deaminase"/>
</dbReference>
<keyword evidence="3" id="KW-1133">Transmembrane helix</keyword>
<evidence type="ECO:0008006" key="6">
    <source>
        <dbReference type="Google" id="ProtNLM"/>
    </source>
</evidence>
<dbReference type="CDD" id="cd07557">
    <property type="entry name" value="trimeric_dUTPase"/>
    <property type="match status" value="1"/>
</dbReference>
<evidence type="ECO:0000256" key="3">
    <source>
        <dbReference type="SAM" id="Phobius"/>
    </source>
</evidence>
<dbReference type="PANTHER" id="PTHR42680:SF3">
    <property type="entry name" value="DCTP DEAMINASE"/>
    <property type="match status" value="1"/>
</dbReference>
<gene>
    <name evidence="4" type="ORF">F7D31_05255</name>
</gene>
<dbReference type="AlphaFoldDB" id="A0AA91A508"/>
<name>A0AA91A508_9BACT</name>
<dbReference type="GO" id="GO:0008829">
    <property type="term" value="F:dCTP deaminase activity"/>
    <property type="evidence" value="ECO:0007669"/>
    <property type="project" value="InterPro"/>
</dbReference>